<evidence type="ECO:0000313" key="5">
    <source>
        <dbReference type="Proteomes" id="UP000541444"/>
    </source>
</evidence>
<dbReference type="Proteomes" id="UP000541444">
    <property type="component" value="Unassembled WGS sequence"/>
</dbReference>
<accession>A0A7J7L7X9</accession>
<feature type="domain" description="Transposase MuDR plant" evidence="2">
    <location>
        <begin position="335"/>
        <end position="392"/>
    </location>
</feature>
<feature type="region of interest" description="Disordered" evidence="1">
    <location>
        <begin position="195"/>
        <end position="232"/>
    </location>
</feature>
<proteinExistence type="predicted"/>
<evidence type="ECO:0000313" key="3">
    <source>
        <dbReference type="EMBL" id="KAF6138660.1"/>
    </source>
</evidence>
<dbReference type="EMBL" id="JACGCM010002563">
    <property type="protein sequence ID" value="KAF6138660.1"/>
    <property type="molecule type" value="Genomic_DNA"/>
</dbReference>
<keyword evidence="5" id="KW-1185">Reference proteome</keyword>
<evidence type="ECO:0000313" key="4">
    <source>
        <dbReference type="EMBL" id="KAF6152208.1"/>
    </source>
</evidence>
<gene>
    <name evidence="3" type="ORF">GIB67_001248</name>
    <name evidence="4" type="ORF">GIB67_039396</name>
</gene>
<dbReference type="InterPro" id="IPR004332">
    <property type="entry name" value="Transposase_MuDR"/>
</dbReference>
<evidence type="ECO:0000259" key="2">
    <source>
        <dbReference type="Pfam" id="PF03108"/>
    </source>
</evidence>
<evidence type="ECO:0000256" key="1">
    <source>
        <dbReference type="SAM" id="MobiDB-lite"/>
    </source>
</evidence>
<dbReference type="Pfam" id="PF03108">
    <property type="entry name" value="DBD_Tnp_Mut"/>
    <property type="match status" value="1"/>
</dbReference>
<reference evidence="3 5" key="1">
    <citation type="journal article" date="2020" name="IScience">
        <title>Genome Sequencing of the Endangered Kingdonia uniflora (Circaeasteraceae, Ranunculales) Reveals Potential Mechanisms of Evolutionary Specialization.</title>
        <authorList>
            <person name="Sun Y."/>
            <person name="Deng T."/>
            <person name="Zhang A."/>
            <person name="Moore M.J."/>
            <person name="Landis J.B."/>
            <person name="Lin N."/>
            <person name="Zhang H."/>
            <person name="Zhang X."/>
            <person name="Huang J."/>
            <person name="Zhang X."/>
            <person name="Sun H."/>
            <person name="Wang H."/>
        </authorList>
    </citation>
    <scope>NUCLEOTIDE SEQUENCE [LARGE SCALE GENOMIC DNA]</scope>
    <source>
        <strain evidence="3">TB1705</strain>
        <tissue evidence="3">Leaf</tissue>
    </source>
</reference>
<protein>
    <recommendedName>
        <fullName evidence="2">Transposase MuDR plant domain-containing protein</fullName>
    </recommendedName>
</protein>
<dbReference type="EMBL" id="JACGCM010001649">
    <property type="protein sequence ID" value="KAF6152208.1"/>
    <property type="molecule type" value="Genomic_DNA"/>
</dbReference>
<organism evidence="3 5">
    <name type="scientific">Kingdonia uniflora</name>
    <dbReference type="NCBI Taxonomy" id="39325"/>
    <lineage>
        <taxon>Eukaryota</taxon>
        <taxon>Viridiplantae</taxon>
        <taxon>Streptophyta</taxon>
        <taxon>Embryophyta</taxon>
        <taxon>Tracheophyta</taxon>
        <taxon>Spermatophyta</taxon>
        <taxon>Magnoliopsida</taxon>
        <taxon>Ranunculales</taxon>
        <taxon>Circaeasteraceae</taxon>
        <taxon>Kingdonia</taxon>
    </lineage>
</organism>
<name>A0A7J7L7X9_9MAGN</name>
<dbReference type="AlphaFoldDB" id="A0A7J7L7X9"/>
<comment type="caution">
    <text evidence="3">The sequence shown here is derived from an EMBL/GenBank/DDBJ whole genome shotgun (WGS) entry which is preliminary data.</text>
</comment>
<sequence length="527" mass="61025">MVKKKTNKGKMKLIDEIGEDDVNLITVSDNEYPPPEKGEAVLKHIPFSRHSYDLRHNYRRKWGKMSSTGWVDSEYKWDKRFKYEILCGEGITYGEYARKIAVKVNDYYEVGNYIPEGIAIELMCLYNGLPFVVRSTNDLRDMWAHGDESYPMRTHFYIKPTDAVKEMVDEVGEYVLLDKEDIDYIISPKETKEKNTTPVKATPVKTNTKRKGKPVVMSPSKPNKVANKPAKRQKTLIVDAKKTTKNLMQKSESECDDIDEEQKRWVRYAQVGADCLGPDDGYYNTHSSNDEDYVPTAEDLEKGNEFEGVDVKLDNIYNKEEDDKVKTPLTAGFKKLEVGMQWATVYEAREYMRRFRILNHFTYVCIKNDSTRLRLKCSQEKWKWLVFISRNNYGHTMVLKHGNFQHSCEGKLGVENTLCNAIWVAGEVESLVRNVRAMTPKTIKLGIDIPGANDYLEKEPYEHWYRSFNDEIAKGNELMDELTLDDLSMMKYTWRVANRTLRITPLVFGGIRKALNLFPKDGKCCGQ</sequence>
<dbReference type="OrthoDB" id="3945418at2759"/>